<keyword evidence="2" id="KW-1133">Transmembrane helix</keyword>
<keyword evidence="2" id="KW-0472">Membrane</keyword>
<dbReference type="HOGENOM" id="CLU_1138890_0_0_1"/>
<reference evidence="3 4" key="1">
    <citation type="journal article" date="1998" name="Science">
        <title>Genome sequence of the nematode C. elegans: a platform for investigating biology.</title>
        <authorList>
            <consortium name="The C. elegans sequencing consortium"/>
            <person name="Sulson J.E."/>
            <person name="Waterston R."/>
        </authorList>
    </citation>
    <scope>NUCLEOTIDE SEQUENCE [LARGE SCALE GENOMIC DNA]</scope>
    <source>
        <strain evidence="3 4">Bristol N2</strain>
    </source>
</reference>
<dbReference type="RefSeq" id="NP_492335.2">
    <property type="nucleotide sequence ID" value="NM_059934.2"/>
</dbReference>
<protein>
    <submittedName>
        <fullName evidence="3">Uncharacterized protein</fullName>
    </submittedName>
</protein>
<name>Q93720_CAEEL</name>
<evidence type="ECO:0000313" key="3">
    <source>
        <dbReference type="EMBL" id="CAB02110.2"/>
    </source>
</evidence>
<accession>Q93720</accession>
<dbReference type="EMBL" id="BX284601">
    <property type="protein sequence ID" value="CAB02110.2"/>
    <property type="molecule type" value="Genomic_DNA"/>
</dbReference>
<feature type="region of interest" description="Disordered" evidence="1">
    <location>
        <begin position="87"/>
        <end position="108"/>
    </location>
</feature>
<proteinExistence type="predicted"/>
<feature type="region of interest" description="Disordered" evidence="1">
    <location>
        <begin position="1"/>
        <end position="22"/>
    </location>
</feature>
<dbReference type="InParanoid" id="Q93720"/>
<keyword evidence="2" id="KW-0812">Transmembrane</keyword>
<dbReference type="PIR" id="T22148">
    <property type="entry name" value="T22148"/>
</dbReference>
<dbReference type="AlphaFoldDB" id="Q93720"/>
<evidence type="ECO:0000313" key="4">
    <source>
        <dbReference type="Proteomes" id="UP000001940"/>
    </source>
</evidence>
<keyword evidence="4" id="KW-1185">Reference proteome</keyword>
<dbReference type="GeneID" id="185717"/>
<dbReference type="UCSC" id="F43G9.8">
    <property type="organism name" value="c. elegans"/>
</dbReference>
<dbReference type="Bgee" id="WBGene00009670">
    <property type="expression patterns" value="Expressed in adult organism and 1 other cell type or tissue"/>
</dbReference>
<evidence type="ECO:0000256" key="2">
    <source>
        <dbReference type="SAM" id="Phobius"/>
    </source>
</evidence>
<organism evidence="3 4">
    <name type="scientific">Caenorhabditis elegans</name>
    <dbReference type="NCBI Taxonomy" id="6239"/>
    <lineage>
        <taxon>Eukaryota</taxon>
        <taxon>Metazoa</taxon>
        <taxon>Ecdysozoa</taxon>
        <taxon>Nematoda</taxon>
        <taxon>Chromadorea</taxon>
        <taxon>Rhabditida</taxon>
        <taxon>Rhabditina</taxon>
        <taxon>Rhabditomorpha</taxon>
        <taxon>Rhabditoidea</taxon>
        <taxon>Rhabditidae</taxon>
        <taxon>Peloderinae</taxon>
        <taxon>Caenorhabditis</taxon>
    </lineage>
</organism>
<dbReference type="OMA" id="THKITAN"/>
<dbReference type="PaxDb" id="6239-F43G9.8"/>
<evidence type="ECO:0000256" key="1">
    <source>
        <dbReference type="SAM" id="MobiDB-lite"/>
    </source>
</evidence>
<gene>
    <name evidence="3" type="ORF">CELE_F43G9.8</name>
    <name evidence="3 5" type="ORF">F43G9.8</name>
</gene>
<dbReference type="AGR" id="WB:WBGene00009670"/>
<dbReference type="KEGG" id="cel:CELE_F43G9.8"/>
<dbReference type="FunCoup" id="Q93720">
    <property type="interactions" value="311"/>
</dbReference>
<dbReference type="CTD" id="185717"/>
<sequence length="244" mass="27333">MSLTTQNPGNPTNISNISSQIGPTSQKPIVELWDDEGQDFFMKTGAYIMASFILQILSVILLMKIIRIYMSIHRKNMRKKKMMKLQQTKQEDPPSAVLPSPSHFTTQTSTNTVEDANMVLEGNEMLMKHRARLLKPTQKRTTKDGNSETPSTHDGTRKIVFQEKGQILLNTNNVTEYAVMDGEDKPGEKINIKKVTFDFGSFVTYNVGIDVDEWEEPIEKIAGSAGSGGSVMTASIKQKSIKRF</sequence>
<dbReference type="WormBase" id="F43G9.8">
    <property type="protein sequence ID" value="CE34308"/>
    <property type="gene ID" value="WBGene00009670"/>
</dbReference>
<evidence type="ECO:0000313" key="5">
    <source>
        <dbReference type="WormBase" id="F43G9.8"/>
    </source>
</evidence>
<dbReference type="Proteomes" id="UP000001940">
    <property type="component" value="Chromosome I"/>
</dbReference>
<feature type="transmembrane region" description="Helical" evidence="2">
    <location>
        <begin position="46"/>
        <end position="70"/>
    </location>
</feature>